<dbReference type="PANTHER" id="PTHR43630">
    <property type="entry name" value="POLY-BETA-1,6-N-ACETYL-D-GLUCOSAMINE SYNTHASE"/>
    <property type="match status" value="1"/>
</dbReference>
<evidence type="ECO:0000256" key="3">
    <source>
        <dbReference type="ARBA" id="ARBA00022679"/>
    </source>
</evidence>
<name>A0ABP5CS86_9MICO</name>
<proteinExistence type="inferred from homology"/>
<evidence type="ECO:0000256" key="4">
    <source>
        <dbReference type="SAM" id="Phobius"/>
    </source>
</evidence>
<dbReference type="InterPro" id="IPR029044">
    <property type="entry name" value="Nucleotide-diphossugar_trans"/>
</dbReference>
<gene>
    <name evidence="6" type="ORF">GCM10009817_04710</name>
</gene>
<sequence length="482" mass="54415">MSWDGFVSGLRASVVWVMDVASVPILVYFVLINTSLLLLVVLAYLEFRAQERRRATALSWQGAGLAPGVSLLVPAYNEEAGIVTAVKSFLTLRYPRHEVVVIDDGSTDGTFARLEEAFDLVPLPRELPQEIPVRARVLGVFVPRDGRTRLLVVRKENSGKTEALNLGVNAANEPLVAMLDGDSILEPDGLLHVTRPFADDPTRMVATGGAIRPVNGSRVVSGRIVRVEMPQTWLPRIQLVEYLRAFLLGRTGWSKLGGLILISGAFGLFRRDVVVEVGGLEPGTIGEDFELVMRIHKKLRDEGRDYRIEFVPEPVSWTEVPVTAKVLRNQRRRWHRGLWETLWAYRSMLFRPRYGRIGWLALPYYWLFELLAPLLELFGIVIVPLALLLGVVNLPYAILFLVLAYGYAVLVTLSAMVVDEWAFHKHDRWRAISQTIAASVLENIGYRQATVWWRLEGWWASLRGRTHVWGVMTRTGFDEEPT</sequence>
<keyword evidence="2" id="KW-0328">Glycosyltransferase</keyword>
<dbReference type="InterPro" id="IPR001173">
    <property type="entry name" value="Glyco_trans_2-like"/>
</dbReference>
<dbReference type="CDD" id="cd06423">
    <property type="entry name" value="CESA_like"/>
    <property type="match status" value="1"/>
</dbReference>
<comment type="caution">
    <text evidence="6">The sequence shown here is derived from an EMBL/GenBank/DDBJ whole genome shotgun (WGS) entry which is preliminary data.</text>
</comment>
<dbReference type="PANTHER" id="PTHR43630:SF1">
    <property type="entry name" value="POLY-BETA-1,6-N-ACETYL-D-GLUCOSAMINE SYNTHASE"/>
    <property type="match status" value="1"/>
</dbReference>
<dbReference type="SUPFAM" id="SSF53448">
    <property type="entry name" value="Nucleotide-diphospho-sugar transferases"/>
    <property type="match status" value="1"/>
</dbReference>
<keyword evidence="7" id="KW-1185">Reference proteome</keyword>
<evidence type="ECO:0000256" key="1">
    <source>
        <dbReference type="ARBA" id="ARBA00006739"/>
    </source>
</evidence>
<evidence type="ECO:0000256" key="2">
    <source>
        <dbReference type="ARBA" id="ARBA00022676"/>
    </source>
</evidence>
<evidence type="ECO:0000313" key="7">
    <source>
        <dbReference type="Proteomes" id="UP001500013"/>
    </source>
</evidence>
<feature type="transmembrane region" description="Helical" evidence="4">
    <location>
        <begin position="357"/>
        <end position="390"/>
    </location>
</feature>
<evidence type="ECO:0000259" key="5">
    <source>
        <dbReference type="Pfam" id="PF00535"/>
    </source>
</evidence>
<feature type="domain" description="Glycosyltransferase 2-like" evidence="5">
    <location>
        <begin position="70"/>
        <end position="220"/>
    </location>
</feature>
<accession>A0ABP5CS86</accession>
<dbReference type="Proteomes" id="UP001500013">
    <property type="component" value="Unassembled WGS sequence"/>
</dbReference>
<evidence type="ECO:0000313" key="6">
    <source>
        <dbReference type="EMBL" id="GAA1967865.1"/>
    </source>
</evidence>
<dbReference type="RefSeq" id="WP_344058041.1">
    <property type="nucleotide sequence ID" value="NZ_BAAAPU010000003.1"/>
</dbReference>
<keyword evidence="4" id="KW-0812">Transmembrane</keyword>
<comment type="similarity">
    <text evidence="1">Belongs to the glycosyltransferase 2 family.</text>
</comment>
<dbReference type="EMBL" id="BAAAPU010000003">
    <property type="protein sequence ID" value="GAA1967865.1"/>
    <property type="molecule type" value="Genomic_DNA"/>
</dbReference>
<dbReference type="Pfam" id="PF00535">
    <property type="entry name" value="Glycos_transf_2"/>
    <property type="match status" value="1"/>
</dbReference>
<keyword evidence="3" id="KW-0808">Transferase</keyword>
<keyword evidence="4" id="KW-1133">Transmembrane helix</keyword>
<organism evidence="6 7">
    <name type="scientific">Terrabacter lapilli</name>
    <dbReference type="NCBI Taxonomy" id="436231"/>
    <lineage>
        <taxon>Bacteria</taxon>
        <taxon>Bacillati</taxon>
        <taxon>Actinomycetota</taxon>
        <taxon>Actinomycetes</taxon>
        <taxon>Micrococcales</taxon>
        <taxon>Intrasporangiaceae</taxon>
        <taxon>Terrabacter</taxon>
    </lineage>
</organism>
<keyword evidence="4" id="KW-0472">Membrane</keyword>
<feature type="transmembrane region" description="Helical" evidence="4">
    <location>
        <begin position="396"/>
        <end position="418"/>
    </location>
</feature>
<dbReference type="Gene3D" id="3.90.550.10">
    <property type="entry name" value="Spore Coat Polysaccharide Biosynthesis Protein SpsA, Chain A"/>
    <property type="match status" value="1"/>
</dbReference>
<protein>
    <submittedName>
        <fullName evidence="6">Glycosyltransferase family 2 protein</fullName>
    </submittedName>
</protein>
<reference evidence="7" key="1">
    <citation type="journal article" date="2019" name="Int. J. Syst. Evol. Microbiol.">
        <title>The Global Catalogue of Microorganisms (GCM) 10K type strain sequencing project: providing services to taxonomists for standard genome sequencing and annotation.</title>
        <authorList>
            <consortium name="The Broad Institute Genomics Platform"/>
            <consortium name="The Broad Institute Genome Sequencing Center for Infectious Disease"/>
            <person name="Wu L."/>
            <person name="Ma J."/>
        </authorList>
    </citation>
    <scope>NUCLEOTIDE SEQUENCE [LARGE SCALE GENOMIC DNA]</scope>
    <source>
        <strain evidence="7">JCM 15628</strain>
    </source>
</reference>
<feature type="transmembrane region" description="Helical" evidence="4">
    <location>
        <begin position="25"/>
        <end position="45"/>
    </location>
</feature>